<dbReference type="GO" id="GO:0003723">
    <property type="term" value="F:RNA binding"/>
    <property type="evidence" value="ECO:0007669"/>
    <property type="project" value="UniProtKB-KW"/>
</dbReference>
<reference evidence="4 5" key="1">
    <citation type="submission" date="2024-03" db="EMBL/GenBank/DDBJ databases">
        <title>Adaptation during the transition from Ophiocordyceps entomopathogen to insect associate is accompanied by gene loss and intensified selection.</title>
        <authorList>
            <person name="Ward C.M."/>
            <person name="Onetto C.A."/>
            <person name="Borneman A.R."/>
        </authorList>
    </citation>
    <scope>NUCLEOTIDE SEQUENCE [LARGE SCALE GENOMIC DNA]</scope>
    <source>
        <strain evidence="4">AWRI1</strain>
        <tissue evidence="4">Single Adult Female</tissue>
    </source>
</reference>
<feature type="compositionally biased region" description="Basic residues" evidence="2">
    <location>
        <begin position="167"/>
        <end position="194"/>
    </location>
</feature>
<evidence type="ECO:0000256" key="2">
    <source>
        <dbReference type="SAM" id="MobiDB-lite"/>
    </source>
</evidence>
<dbReference type="InterPro" id="IPR025715">
    <property type="entry name" value="FoP_C"/>
</dbReference>
<evidence type="ECO:0000313" key="4">
    <source>
        <dbReference type="EMBL" id="KAK7572034.1"/>
    </source>
</evidence>
<name>A0AAN9T3C7_9HEMI</name>
<dbReference type="PANTHER" id="PTHR48426:SF1">
    <property type="entry name" value="CHROMATIN TARGET OF PRMT1 PROTEIN"/>
    <property type="match status" value="1"/>
</dbReference>
<organism evidence="4 5">
    <name type="scientific">Parthenolecanium corni</name>
    <dbReference type="NCBI Taxonomy" id="536013"/>
    <lineage>
        <taxon>Eukaryota</taxon>
        <taxon>Metazoa</taxon>
        <taxon>Ecdysozoa</taxon>
        <taxon>Arthropoda</taxon>
        <taxon>Hexapoda</taxon>
        <taxon>Insecta</taxon>
        <taxon>Pterygota</taxon>
        <taxon>Neoptera</taxon>
        <taxon>Paraneoptera</taxon>
        <taxon>Hemiptera</taxon>
        <taxon>Sternorrhyncha</taxon>
        <taxon>Coccoidea</taxon>
        <taxon>Coccidae</taxon>
        <taxon>Parthenolecanium</taxon>
    </lineage>
</organism>
<feature type="region of interest" description="Disordered" evidence="2">
    <location>
        <begin position="1"/>
        <end position="24"/>
    </location>
</feature>
<evidence type="ECO:0000313" key="5">
    <source>
        <dbReference type="Proteomes" id="UP001367676"/>
    </source>
</evidence>
<accession>A0AAN9T3C7</accession>
<dbReference type="EMBL" id="JBBCAQ010000038">
    <property type="protein sequence ID" value="KAK7572034.1"/>
    <property type="molecule type" value="Genomic_DNA"/>
</dbReference>
<proteinExistence type="predicted"/>
<keyword evidence="5" id="KW-1185">Reference proteome</keyword>
<dbReference type="InterPro" id="IPR052656">
    <property type="entry name" value="CTOP_PRMT1"/>
</dbReference>
<evidence type="ECO:0000256" key="1">
    <source>
        <dbReference type="ARBA" id="ARBA00022884"/>
    </source>
</evidence>
<comment type="caution">
    <text evidence="4">The sequence shown here is derived from an EMBL/GenBank/DDBJ whole genome shotgun (WGS) entry which is preliminary data.</text>
</comment>
<feature type="compositionally biased region" description="Basic and acidic residues" evidence="2">
    <location>
        <begin position="196"/>
        <end position="213"/>
    </location>
</feature>
<feature type="domain" description="Chromatin target of PRMT1 protein C-terminal" evidence="3">
    <location>
        <begin position="152"/>
        <end position="238"/>
    </location>
</feature>
<dbReference type="Proteomes" id="UP001367676">
    <property type="component" value="Unassembled WGS sequence"/>
</dbReference>
<gene>
    <name evidence="4" type="ORF">V9T40_014506</name>
</gene>
<dbReference type="AlphaFoldDB" id="A0AAN9T3C7"/>
<sequence length="238" mass="27129">MFDDRHSFTKIRKHKESSSGERVMQQLASSRNRRLAQQMERRPSVAAALGKESIKSRLGLPGAISVRDRLRYPRGFGARRGRVGLSGKSPLIRGLIRNNAMDVDMGPSPRRARSPFVSNKLISRSTLSLRGQFSNRGGFRRGRLSGRSSRNDLRSYRPKLTSFNTRGYRRRGGPLRGRGRGRGASRGMRSRGRGRNNYENRRVPTKEELDRELDQYMSTTKASLDKELDSMMSVDKWD</sequence>
<keyword evidence="1" id="KW-0694">RNA-binding</keyword>
<dbReference type="Pfam" id="PF13865">
    <property type="entry name" value="FoP_duplication"/>
    <property type="match status" value="1"/>
</dbReference>
<feature type="region of interest" description="Disordered" evidence="2">
    <location>
        <begin position="133"/>
        <end position="213"/>
    </location>
</feature>
<dbReference type="SMART" id="SM01218">
    <property type="entry name" value="FoP_duplication"/>
    <property type="match status" value="1"/>
</dbReference>
<dbReference type="PANTHER" id="PTHR48426">
    <property type="entry name" value="CHROMATIN TARGET OF PRMT1 PROTEIN"/>
    <property type="match status" value="1"/>
</dbReference>
<evidence type="ECO:0000259" key="3">
    <source>
        <dbReference type="SMART" id="SM01218"/>
    </source>
</evidence>
<protein>
    <recommendedName>
        <fullName evidence="3">Chromatin target of PRMT1 protein C-terminal domain-containing protein</fullName>
    </recommendedName>
</protein>